<dbReference type="GO" id="GO:0005525">
    <property type="term" value="F:GTP binding"/>
    <property type="evidence" value="ECO:0007669"/>
    <property type="project" value="UniProtKB-KW"/>
</dbReference>
<dbReference type="GO" id="GO:0000054">
    <property type="term" value="P:ribosomal subunit export from nucleus"/>
    <property type="evidence" value="ECO:0007669"/>
    <property type="project" value="TreeGrafter"/>
</dbReference>
<dbReference type="InterPro" id="IPR001806">
    <property type="entry name" value="Small_GTPase"/>
</dbReference>
<organism evidence="8 9">
    <name type="scientific">Naegleria lovaniensis</name>
    <name type="common">Amoeba</name>
    <dbReference type="NCBI Taxonomy" id="51637"/>
    <lineage>
        <taxon>Eukaryota</taxon>
        <taxon>Discoba</taxon>
        <taxon>Heterolobosea</taxon>
        <taxon>Tetramitia</taxon>
        <taxon>Eutetramitia</taxon>
        <taxon>Vahlkampfiidae</taxon>
        <taxon>Naegleria</taxon>
    </lineage>
</organism>
<protein>
    <submittedName>
        <fullName evidence="8">Uncharacterized protein</fullName>
    </submittedName>
</protein>
<dbReference type="PROSITE" id="PS51418">
    <property type="entry name" value="RAN"/>
    <property type="match status" value="1"/>
</dbReference>
<dbReference type="GO" id="GO:0006606">
    <property type="term" value="P:protein import into nucleus"/>
    <property type="evidence" value="ECO:0007669"/>
    <property type="project" value="TreeGrafter"/>
</dbReference>
<evidence type="ECO:0000313" key="9">
    <source>
        <dbReference type="Proteomes" id="UP000816034"/>
    </source>
</evidence>
<sequence>MFFNNMNQSCSRCQSEDTRIITTALYHCNTCNLHLCGYHGQNHGLSHSDHHVKKLNASSPGIVFENNSQPSNFFSRSAESTTTPSFSWSTPSSTSLFSSSLSSSSSSSLFSSSSSSSFPFSFGDSTQQISTENSVKKINEITQVKLLLVGDGAVGKSLFVSRLRNIQFNTIEYKPTMGVEVFDLDFETIAHGPIRVSIWDTAGQEKFGGLRDGYYISGQCALIMYDMKYPQSLNSVPHWHRDISRVCANIPIAVCANKSDLMTNDNEVESMEQRAQMLCARKQMKRFTISAKEDSLEKLQQVIESMIQDLKKDPTLKFLSIFKLETETRMKSVLYAKTQTSLQTDVILLTRDGDNSYQ</sequence>
<reference evidence="8 9" key="1">
    <citation type="journal article" date="2018" name="BMC Genomics">
        <title>The genome of Naegleria lovaniensis, the basis for a comparative approach to unravel pathogenicity factors of the human pathogenic amoeba N. fowleri.</title>
        <authorList>
            <person name="Liechti N."/>
            <person name="Schurch N."/>
            <person name="Bruggmann R."/>
            <person name="Wittwer M."/>
        </authorList>
    </citation>
    <scope>NUCLEOTIDE SEQUENCE [LARGE SCALE GENOMIC DNA]</scope>
    <source>
        <strain evidence="8 9">ATCC 30569</strain>
    </source>
</reference>
<dbReference type="Gene3D" id="3.40.50.300">
    <property type="entry name" value="P-loop containing nucleotide triphosphate hydrolases"/>
    <property type="match status" value="1"/>
</dbReference>
<evidence type="ECO:0000256" key="7">
    <source>
        <dbReference type="ARBA" id="ARBA00023242"/>
    </source>
</evidence>
<dbReference type="RefSeq" id="XP_044549755.1">
    <property type="nucleotide sequence ID" value="XM_044692381.1"/>
</dbReference>
<dbReference type="PANTHER" id="PTHR24071:SF0">
    <property type="entry name" value="GTP-BINDING NUCLEAR PROTEIN RAN"/>
    <property type="match status" value="1"/>
</dbReference>
<dbReference type="SMART" id="SM00176">
    <property type="entry name" value="RAN"/>
    <property type="match status" value="1"/>
</dbReference>
<comment type="subcellular location">
    <subcellularLocation>
        <location evidence="1">Nucleus</location>
    </subcellularLocation>
</comment>
<dbReference type="Pfam" id="PF00071">
    <property type="entry name" value="Ras"/>
    <property type="match status" value="1"/>
</dbReference>
<dbReference type="GeneID" id="68095366"/>
<evidence type="ECO:0000256" key="2">
    <source>
        <dbReference type="ARBA" id="ARBA00008028"/>
    </source>
</evidence>
<evidence type="ECO:0000256" key="6">
    <source>
        <dbReference type="ARBA" id="ARBA00023134"/>
    </source>
</evidence>
<name>A0AA88GN70_NAELO</name>
<dbReference type="PRINTS" id="PR00449">
    <property type="entry name" value="RASTRNSFRMNG"/>
</dbReference>
<evidence type="ECO:0000256" key="5">
    <source>
        <dbReference type="ARBA" id="ARBA00022927"/>
    </source>
</evidence>
<keyword evidence="9" id="KW-1185">Reference proteome</keyword>
<keyword evidence="7" id="KW-0539">Nucleus</keyword>
<evidence type="ECO:0000256" key="4">
    <source>
        <dbReference type="ARBA" id="ARBA00022741"/>
    </source>
</evidence>
<comment type="similarity">
    <text evidence="2">Belongs to the small GTPase superfamily. Ran family.</text>
</comment>
<evidence type="ECO:0000256" key="1">
    <source>
        <dbReference type="ARBA" id="ARBA00004123"/>
    </source>
</evidence>
<evidence type="ECO:0000313" key="8">
    <source>
        <dbReference type="EMBL" id="KAG2385762.1"/>
    </source>
</evidence>
<dbReference type="PROSITE" id="PS51419">
    <property type="entry name" value="RAB"/>
    <property type="match status" value="1"/>
</dbReference>
<evidence type="ECO:0000256" key="3">
    <source>
        <dbReference type="ARBA" id="ARBA00022448"/>
    </source>
</evidence>
<keyword evidence="3" id="KW-0813">Transport</keyword>
<dbReference type="GO" id="GO:0005634">
    <property type="term" value="C:nucleus"/>
    <property type="evidence" value="ECO:0007669"/>
    <property type="project" value="UniProtKB-SubCell"/>
</dbReference>
<dbReference type="NCBIfam" id="TIGR00231">
    <property type="entry name" value="small_GTP"/>
    <property type="match status" value="1"/>
</dbReference>
<dbReference type="AlphaFoldDB" id="A0AA88GN70"/>
<dbReference type="Proteomes" id="UP000816034">
    <property type="component" value="Unassembled WGS sequence"/>
</dbReference>
<dbReference type="SMART" id="SM00175">
    <property type="entry name" value="RAB"/>
    <property type="match status" value="1"/>
</dbReference>
<dbReference type="SMART" id="SM00174">
    <property type="entry name" value="RHO"/>
    <property type="match status" value="1"/>
</dbReference>
<dbReference type="PANTHER" id="PTHR24071">
    <property type="entry name" value="RAN GTPASE"/>
    <property type="match status" value="1"/>
</dbReference>
<dbReference type="PROSITE" id="PS51421">
    <property type="entry name" value="RAS"/>
    <property type="match status" value="1"/>
</dbReference>
<dbReference type="GO" id="GO:0005737">
    <property type="term" value="C:cytoplasm"/>
    <property type="evidence" value="ECO:0007669"/>
    <property type="project" value="TreeGrafter"/>
</dbReference>
<dbReference type="InterPro" id="IPR002041">
    <property type="entry name" value="Ran_GTPase"/>
</dbReference>
<dbReference type="EMBL" id="PYSW02000017">
    <property type="protein sequence ID" value="KAG2385762.1"/>
    <property type="molecule type" value="Genomic_DNA"/>
</dbReference>
<gene>
    <name evidence="8" type="ORF">C9374_002911</name>
</gene>
<dbReference type="SMART" id="SM00173">
    <property type="entry name" value="RAS"/>
    <property type="match status" value="1"/>
</dbReference>
<dbReference type="InterPro" id="IPR005225">
    <property type="entry name" value="Small_GTP-bd"/>
</dbReference>
<keyword evidence="5" id="KW-0653">Protein transport</keyword>
<accession>A0AA88GN70</accession>
<comment type="caution">
    <text evidence="8">The sequence shown here is derived from an EMBL/GenBank/DDBJ whole genome shotgun (WGS) entry which is preliminary data.</text>
</comment>
<proteinExistence type="inferred from homology"/>
<keyword evidence="4" id="KW-0547">Nucleotide-binding</keyword>
<dbReference type="GO" id="GO:0003924">
    <property type="term" value="F:GTPase activity"/>
    <property type="evidence" value="ECO:0007669"/>
    <property type="project" value="InterPro"/>
</dbReference>
<keyword evidence="6" id="KW-0342">GTP-binding</keyword>
<dbReference type="SUPFAM" id="SSF52540">
    <property type="entry name" value="P-loop containing nucleoside triphosphate hydrolases"/>
    <property type="match status" value="1"/>
</dbReference>
<dbReference type="InterPro" id="IPR027417">
    <property type="entry name" value="P-loop_NTPase"/>
</dbReference>